<protein>
    <submittedName>
        <fullName evidence="1">Uncharacterized protein</fullName>
    </submittedName>
</protein>
<dbReference type="EMBL" id="JABELV010000396">
    <property type="protein sequence ID" value="KAG7527228.1"/>
    <property type="molecule type" value="Genomic_DNA"/>
</dbReference>
<evidence type="ECO:0000313" key="2">
    <source>
        <dbReference type="Proteomes" id="UP000812966"/>
    </source>
</evidence>
<sequence length="107" mass="11829">MQYENARIWACFEVGLIPNTSQIVSSCGARAWSAIRASAVLGANKTKKVMGHKANSSALEDIYDHAQEAIDWRGAMLGEKALAVDLHHQPFIRFDTPFGYLLPRPSL</sequence>
<dbReference type="PROSITE" id="PS51257">
    <property type="entry name" value="PROKAR_LIPOPROTEIN"/>
    <property type="match status" value="1"/>
</dbReference>
<organism evidence="1 2">
    <name type="scientific">Filobasidium floriforme</name>
    <dbReference type="NCBI Taxonomy" id="5210"/>
    <lineage>
        <taxon>Eukaryota</taxon>
        <taxon>Fungi</taxon>
        <taxon>Dikarya</taxon>
        <taxon>Basidiomycota</taxon>
        <taxon>Agaricomycotina</taxon>
        <taxon>Tremellomycetes</taxon>
        <taxon>Filobasidiales</taxon>
        <taxon>Filobasidiaceae</taxon>
        <taxon>Filobasidium</taxon>
    </lineage>
</organism>
<accession>A0A8K0NJY4</accession>
<gene>
    <name evidence="1" type="ORF">FFLO_07144</name>
</gene>
<evidence type="ECO:0000313" key="1">
    <source>
        <dbReference type="EMBL" id="KAG7527228.1"/>
    </source>
</evidence>
<dbReference type="AlphaFoldDB" id="A0A8K0NJY4"/>
<dbReference type="Proteomes" id="UP000812966">
    <property type="component" value="Unassembled WGS sequence"/>
</dbReference>
<reference evidence="1" key="1">
    <citation type="submission" date="2020-04" db="EMBL/GenBank/DDBJ databases">
        <title>Analysis of mating type loci in Filobasidium floriforme.</title>
        <authorList>
            <person name="Nowrousian M."/>
        </authorList>
    </citation>
    <scope>NUCLEOTIDE SEQUENCE</scope>
    <source>
        <strain evidence="1">CBS 6242</strain>
    </source>
</reference>
<keyword evidence="2" id="KW-1185">Reference proteome</keyword>
<comment type="caution">
    <text evidence="1">The sequence shown here is derived from an EMBL/GenBank/DDBJ whole genome shotgun (WGS) entry which is preliminary data.</text>
</comment>
<proteinExistence type="predicted"/>
<name>A0A8K0NJY4_9TREE</name>